<dbReference type="CDD" id="cd02961">
    <property type="entry name" value="PDI_a_family"/>
    <property type="match status" value="1"/>
</dbReference>
<gene>
    <name evidence="8" type="ORF">HK097_007885</name>
</gene>
<dbReference type="InterPro" id="IPR036249">
    <property type="entry name" value="Thioredoxin-like_sf"/>
</dbReference>
<evidence type="ECO:0000313" key="9">
    <source>
        <dbReference type="Proteomes" id="UP001212841"/>
    </source>
</evidence>
<evidence type="ECO:0000256" key="3">
    <source>
        <dbReference type="ARBA" id="ARBA00022989"/>
    </source>
</evidence>
<accession>A0AAD5SJ36</accession>
<dbReference type="Pfam" id="PF00085">
    <property type="entry name" value="Thioredoxin"/>
    <property type="match status" value="1"/>
</dbReference>
<evidence type="ECO:0000256" key="4">
    <source>
        <dbReference type="ARBA" id="ARBA00023136"/>
    </source>
</evidence>
<dbReference type="PANTHER" id="PTHR46426">
    <property type="entry name" value="PROTEIN DISULFIDE-ISOMERASE TMX3"/>
    <property type="match status" value="1"/>
</dbReference>
<feature type="domain" description="Thioredoxin" evidence="7">
    <location>
        <begin position="101"/>
        <end position="223"/>
    </location>
</feature>
<dbReference type="PANTHER" id="PTHR46426:SF1">
    <property type="entry name" value="PROTEIN DISULFIDE-ISOMERASE TMX3"/>
    <property type="match status" value="1"/>
</dbReference>
<dbReference type="PROSITE" id="PS00194">
    <property type="entry name" value="THIOREDOXIN_1"/>
    <property type="match status" value="1"/>
</dbReference>
<keyword evidence="4 6" id="KW-0472">Membrane</keyword>
<evidence type="ECO:0000259" key="7">
    <source>
        <dbReference type="PROSITE" id="PS51352"/>
    </source>
</evidence>
<dbReference type="Gene3D" id="3.40.30.10">
    <property type="entry name" value="Glutaredoxin"/>
    <property type="match status" value="2"/>
</dbReference>
<keyword evidence="9" id="KW-1185">Reference proteome</keyword>
<evidence type="ECO:0000256" key="6">
    <source>
        <dbReference type="SAM" id="Phobius"/>
    </source>
</evidence>
<dbReference type="Pfam" id="PF13848">
    <property type="entry name" value="Thioredoxin_6"/>
    <property type="match status" value="1"/>
</dbReference>
<reference evidence="8" key="1">
    <citation type="submission" date="2020-05" db="EMBL/GenBank/DDBJ databases">
        <title>Phylogenomic resolution of chytrid fungi.</title>
        <authorList>
            <person name="Stajich J.E."/>
            <person name="Amses K."/>
            <person name="Simmons R."/>
            <person name="Seto K."/>
            <person name="Myers J."/>
            <person name="Bonds A."/>
            <person name="Quandt C.A."/>
            <person name="Barry K."/>
            <person name="Liu P."/>
            <person name="Grigoriev I."/>
            <person name="Longcore J.E."/>
            <person name="James T.Y."/>
        </authorList>
    </citation>
    <scope>NUCLEOTIDE SEQUENCE</scope>
    <source>
        <strain evidence="8">JEL0318</strain>
    </source>
</reference>
<proteinExistence type="predicted"/>
<dbReference type="PROSITE" id="PS51352">
    <property type="entry name" value="THIOREDOXIN_2"/>
    <property type="match status" value="1"/>
</dbReference>
<organism evidence="8 9">
    <name type="scientific">Rhizophlyctis rosea</name>
    <dbReference type="NCBI Taxonomy" id="64517"/>
    <lineage>
        <taxon>Eukaryota</taxon>
        <taxon>Fungi</taxon>
        <taxon>Fungi incertae sedis</taxon>
        <taxon>Chytridiomycota</taxon>
        <taxon>Chytridiomycota incertae sedis</taxon>
        <taxon>Chytridiomycetes</taxon>
        <taxon>Rhizophlyctidales</taxon>
        <taxon>Rhizophlyctidaceae</taxon>
        <taxon>Rhizophlyctis</taxon>
    </lineage>
</organism>
<dbReference type="Proteomes" id="UP001212841">
    <property type="component" value="Unassembled WGS sequence"/>
</dbReference>
<comment type="subcellular location">
    <subcellularLocation>
        <location evidence="1">Endoplasmic reticulum membrane</location>
        <topology evidence="1">Single-pass membrane protein</topology>
    </subcellularLocation>
</comment>
<keyword evidence="2 6" id="KW-0812">Transmembrane</keyword>
<name>A0AAD5SJ36_9FUNG</name>
<evidence type="ECO:0000256" key="1">
    <source>
        <dbReference type="ARBA" id="ARBA00004389"/>
    </source>
</evidence>
<evidence type="ECO:0000256" key="2">
    <source>
        <dbReference type="ARBA" id="ARBA00022692"/>
    </source>
</evidence>
<comment type="function">
    <text evidence="5">Probable disulfide isomerase, which participates in the folding of proteins containing disulfide bonds. May act as a dithiol oxidase. Acts as a regulator of endoplasmic reticulum-mitochondria contact sites via its ability to regulate redox signals.</text>
</comment>
<sequence>MDFCVDQNVKGYPTIRLYRDGVFDEEELSSRPQNVRELAGLKEYIDGKIMESIKVKPVEEEQAPIGGTEEMPILVKAIDERTVEQKKENSTMGLGETMAYLDIIAKLGTEPNPEINPDGRVLQLSNDDFFIMTNNTPWFVFFYTPWCEHCRPLHGLWASLAPALKGHVNVAKVDCSVNTKIQKYYGIRGFPTIKFLREPGPAFSYEADKTFDSLKNFALRTTSQPGFKVIKGSDIRKIISSEEVSFYFLYDPNSMDQDIMEGFRQIALSVRSIAKVYVSPDPAAYAALGVTPTEDNRPIFIASRDNGRDIVVYSGTIQNTLPSRQYARQFIVDNRQPLLPQLAADNQDEILGSDRLVVMVVVDPLAKGVQDRLEVMKETARTWAKREGDEKLYNLVTFAWMDGVRWRKYVRRAYGLGPKNLPAVVIADLKNDVYYDTDSAGYTLPVDQVTILNSIDDILNGKGRPRYTTGLFSNSFRSISQRFAAISLFIGQNFFLFVFAVLIGVWVCFSYGFLPSPSARGGPKAE</sequence>
<feature type="transmembrane region" description="Helical" evidence="6">
    <location>
        <begin position="494"/>
        <end position="514"/>
    </location>
</feature>
<evidence type="ECO:0000256" key="5">
    <source>
        <dbReference type="ARBA" id="ARBA00045246"/>
    </source>
</evidence>
<keyword evidence="3 6" id="KW-1133">Transmembrane helix</keyword>
<dbReference type="AlphaFoldDB" id="A0AAD5SJ36"/>
<evidence type="ECO:0000313" key="8">
    <source>
        <dbReference type="EMBL" id="KAJ3056161.1"/>
    </source>
</evidence>
<dbReference type="InterPro" id="IPR013766">
    <property type="entry name" value="Thioredoxin_domain"/>
</dbReference>
<dbReference type="InterPro" id="IPR052250">
    <property type="entry name" value="PDI_TMX3"/>
</dbReference>
<dbReference type="SUPFAM" id="SSF52833">
    <property type="entry name" value="Thioredoxin-like"/>
    <property type="match status" value="1"/>
</dbReference>
<dbReference type="GO" id="GO:0005789">
    <property type="term" value="C:endoplasmic reticulum membrane"/>
    <property type="evidence" value="ECO:0007669"/>
    <property type="project" value="UniProtKB-SubCell"/>
</dbReference>
<dbReference type="InterPro" id="IPR017937">
    <property type="entry name" value="Thioredoxin_CS"/>
</dbReference>
<dbReference type="EMBL" id="JADGJD010000043">
    <property type="protein sequence ID" value="KAJ3056161.1"/>
    <property type="molecule type" value="Genomic_DNA"/>
</dbReference>
<comment type="caution">
    <text evidence="8">The sequence shown here is derived from an EMBL/GenBank/DDBJ whole genome shotgun (WGS) entry which is preliminary data.</text>
</comment>
<protein>
    <recommendedName>
        <fullName evidence="7">Thioredoxin domain-containing protein</fullName>
    </recommendedName>
</protein>